<feature type="non-terminal residue" evidence="3">
    <location>
        <position position="161"/>
    </location>
</feature>
<dbReference type="SUPFAM" id="SSF51971">
    <property type="entry name" value="Nucleotide-binding domain"/>
    <property type="match status" value="1"/>
</dbReference>
<dbReference type="Pfam" id="PF07992">
    <property type="entry name" value="Pyr_redox_2"/>
    <property type="match status" value="1"/>
</dbReference>
<dbReference type="PRINTS" id="PR00411">
    <property type="entry name" value="PNDRDTASEI"/>
</dbReference>
<dbReference type="Gene3D" id="3.50.50.60">
    <property type="entry name" value="FAD/NAD(P)-binding domain"/>
    <property type="match status" value="1"/>
</dbReference>
<dbReference type="EMBL" id="JADPUN010000342">
    <property type="protein sequence ID" value="MBF9134423.1"/>
    <property type="molecule type" value="Genomic_DNA"/>
</dbReference>
<proteinExistence type="predicted"/>
<dbReference type="Proteomes" id="UP000638560">
    <property type="component" value="Unassembled WGS sequence"/>
</dbReference>
<accession>A0ABS0H8A8</accession>
<dbReference type="InterPro" id="IPR023753">
    <property type="entry name" value="FAD/NAD-binding_dom"/>
</dbReference>
<dbReference type="RefSeq" id="WP_196205900.1">
    <property type="nucleotide sequence ID" value="NZ_JADPUN010000342.1"/>
</dbReference>
<evidence type="ECO:0000313" key="4">
    <source>
        <dbReference type="Proteomes" id="UP000638560"/>
    </source>
</evidence>
<dbReference type="InterPro" id="IPR051691">
    <property type="entry name" value="Metab_Enz_Cyan_OpOx_G3PDH"/>
</dbReference>
<dbReference type="PANTHER" id="PTHR42949">
    <property type="entry name" value="ANAEROBIC GLYCEROL-3-PHOSPHATE DEHYDROGENASE SUBUNIT B"/>
    <property type="match status" value="1"/>
</dbReference>
<protein>
    <submittedName>
        <fullName evidence="3">FAD-dependent oxidoreductase</fullName>
    </submittedName>
</protein>
<gene>
    <name evidence="3" type="ORF">I0C86_36665</name>
</gene>
<reference evidence="3 4" key="1">
    <citation type="submission" date="2020-11" db="EMBL/GenBank/DDBJ databases">
        <title>A novel isolate from a Black sea contaminated sediment with potential to produce alkanes: Plantactinospora alkalitolerans sp. nov.</title>
        <authorList>
            <person name="Carro L."/>
            <person name="Veyisoglu A."/>
            <person name="Guven K."/>
            <person name="Schumann P."/>
            <person name="Klenk H.-P."/>
            <person name="Sahin N."/>
        </authorList>
    </citation>
    <scope>NUCLEOTIDE SEQUENCE [LARGE SCALE GENOMIC DNA]</scope>
    <source>
        <strain evidence="3 4">S1510</strain>
    </source>
</reference>
<keyword evidence="4" id="KW-1185">Reference proteome</keyword>
<name>A0ABS0H8A8_9ACTN</name>
<dbReference type="PANTHER" id="PTHR42949:SF3">
    <property type="entry name" value="ANAEROBIC GLYCEROL-3-PHOSPHATE DEHYDROGENASE SUBUNIT B"/>
    <property type="match status" value="1"/>
</dbReference>
<organism evidence="3 4">
    <name type="scientific">Plantactinospora alkalitolerans</name>
    <dbReference type="NCBI Taxonomy" id="2789879"/>
    <lineage>
        <taxon>Bacteria</taxon>
        <taxon>Bacillati</taxon>
        <taxon>Actinomycetota</taxon>
        <taxon>Actinomycetes</taxon>
        <taxon>Micromonosporales</taxon>
        <taxon>Micromonosporaceae</taxon>
        <taxon>Plantactinospora</taxon>
    </lineage>
</organism>
<evidence type="ECO:0000259" key="2">
    <source>
        <dbReference type="Pfam" id="PF07992"/>
    </source>
</evidence>
<feature type="domain" description="FAD/NAD(P)-binding" evidence="2">
    <location>
        <begin position="13"/>
        <end position="146"/>
    </location>
</feature>
<keyword evidence="1" id="KW-0560">Oxidoreductase</keyword>
<evidence type="ECO:0000256" key="1">
    <source>
        <dbReference type="ARBA" id="ARBA00023002"/>
    </source>
</evidence>
<comment type="caution">
    <text evidence="3">The sequence shown here is derived from an EMBL/GenBank/DDBJ whole genome shotgun (WGS) entry which is preliminary data.</text>
</comment>
<sequence length="161" mass="15871">MRSAGNAPLTVGVAVVGAGPAGLAAAVAAADAGATVVVVDLGQRPGGQYLRQPTVAGVPAVAHSSRADGLLRAALANPRITFRTRSQVWAGSIADRPSVGGRAAGDDGPDRVTLRLIGPDGPVTLTTPVLVLAPGGHDRVVPFPGWDLPGVVTAGAAQALV</sequence>
<dbReference type="PRINTS" id="PR00368">
    <property type="entry name" value="FADPNR"/>
</dbReference>
<evidence type="ECO:0000313" key="3">
    <source>
        <dbReference type="EMBL" id="MBF9134423.1"/>
    </source>
</evidence>
<dbReference type="InterPro" id="IPR036188">
    <property type="entry name" value="FAD/NAD-bd_sf"/>
</dbReference>